<dbReference type="EMBL" id="WHYR01000023">
    <property type="protein sequence ID" value="MQL52494.1"/>
    <property type="molecule type" value="Genomic_DNA"/>
</dbReference>
<dbReference type="AlphaFoldDB" id="A0A6N7IR17"/>
<sequence>MPYIALIPKTYILKEWLSVETPVIKPPEGFSPALQKALAWCPCCEKETPFGLDGRLGYARCVGCGISERDFYVRQFNGLWSDDALDKFVRAVEKSRRKYDRPFPWEQAGQMEQKACLVCKKPFTPAGNRQKYCTGCGEAVRKEQRKQAVYRQRKKEREGA</sequence>
<gene>
    <name evidence="1" type="ORF">GFC01_09515</name>
</gene>
<evidence type="ECO:0000313" key="2">
    <source>
        <dbReference type="Proteomes" id="UP000441717"/>
    </source>
</evidence>
<dbReference type="OrthoDB" id="1957339at2"/>
<comment type="caution">
    <text evidence="1">The sequence shown here is derived from an EMBL/GenBank/DDBJ whole genome shotgun (WGS) entry which is preliminary data.</text>
</comment>
<evidence type="ECO:0000313" key="1">
    <source>
        <dbReference type="EMBL" id="MQL52494.1"/>
    </source>
</evidence>
<dbReference type="Proteomes" id="UP000441717">
    <property type="component" value="Unassembled WGS sequence"/>
</dbReference>
<keyword evidence="2" id="KW-1185">Reference proteome</keyword>
<organism evidence="1 2">
    <name type="scientific">Desulfofundulus thermobenzoicus</name>
    <dbReference type="NCBI Taxonomy" id="29376"/>
    <lineage>
        <taxon>Bacteria</taxon>
        <taxon>Bacillati</taxon>
        <taxon>Bacillota</taxon>
        <taxon>Clostridia</taxon>
        <taxon>Eubacteriales</taxon>
        <taxon>Peptococcaceae</taxon>
        <taxon>Desulfofundulus</taxon>
    </lineage>
</organism>
<dbReference type="RefSeq" id="WP_152946658.1">
    <property type="nucleotide sequence ID" value="NZ_WHYR01000023.1"/>
</dbReference>
<reference evidence="1 2" key="1">
    <citation type="submission" date="2019-10" db="EMBL/GenBank/DDBJ databases">
        <title>Comparative genomics of sulfur disproportionating microorganisms.</title>
        <authorList>
            <person name="Ward L.M."/>
            <person name="Bertran E."/>
            <person name="Johnston D."/>
        </authorList>
    </citation>
    <scope>NUCLEOTIDE SEQUENCE [LARGE SCALE GENOMIC DNA]</scope>
    <source>
        <strain evidence="1 2">DSM 14055</strain>
    </source>
</reference>
<protein>
    <submittedName>
        <fullName evidence="1">Uncharacterized protein</fullName>
    </submittedName>
</protein>
<accession>A0A6N7IR17</accession>
<name>A0A6N7IR17_9FIRM</name>
<proteinExistence type="predicted"/>